<dbReference type="AlphaFoldDB" id="V6HEQ6"/>
<organism evidence="1 2">
    <name type="scientific">Leptospira inadai serovar Lyme str. 10</name>
    <dbReference type="NCBI Taxonomy" id="1049790"/>
    <lineage>
        <taxon>Bacteria</taxon>
        <taxon>Pseudomonadati</taxon>
        <taxon>Spirochaetota</taxon>
        <taxon>Spirochaetia</taxon>
        <taxon>Leptospirales</taxon>
        <taxon>Leptospiraceae</taxon>
        <taxon>Leptospira</taxon>
    </lineage>
</organism>
<dbReference type="EMBL" id="AHMM02000006">
    <property type="protein sequence ID" value="EQA38622.1"/>
    <property type="molecule type" value="Genomic_DNA"/>
</dbReference>
<evidence type="ECO:0000313" key="2">
    <source>
        <dbReference type="Proteomes" id="UP000018719"/>
    </source>
</evidence>
<evidence type="ECO:0000313" key="1">
    <source>
        <dbReference type="EMBL" id="EQA38622.1"/>
    </source>
</evidence>
<dbReference type="Proteomes" id="UP000018719">
    <property type="component" value="Unassembled WGS sequence"/>
</dbReference>
<sequence>MTKLIRKIEGPKNLNEKGRFRMFESERIKKEETKPVKKLETVRKEYSLNQPLYSNISRTSDVKVVRLRPDLYDK</sequence>
<proteinExistence type="predicted"/>
<gene>
    <name evidence="1" type="ORF">LEP1GSC047_2456</name>
</gene>
<protein>
    <submittedName>
        <fullName evidence="1">Uncharacterized protein</fullName>
    </submittedName>
</protein>
<dbReference type="STRING" id="1049790.LEP1GSC047_2456"/>
<name>V6HEQ6_9LEPT</name>
<comment type="caution">
    <text evidence="1">The sequence shown here is derived from an EMBL/GenBank/DDBJ whole genome shotgun (WGS) entry which is preliminary data.</text>
</comment>
<reference evidence="1 2" key="1">
    <citation type="submission" date="2013-05" db="EMBL/GenBank/DDBJ databases">
        <authorList>
            <person name="Harkins D.M."/>
            <person name="Durkin A.S."/>
            <person name="Brinkac L.M."/>
            <person name="Haft D.H."/>
            <person name="Selengut J.D."/>
            <person name="Sanka R."/>
            <person name="DePew J."/>
            <person name="Purushe J."/>
            <person name="Hartskeerl R.A."/>
            <person name="Ahmed A."/>
            <person name="van der Linden H."/>
            <person name="Goris M.G.A."/>
            <person name="Vinetz J.M."/>
            <person name="Sutton G.G."/>
            <person name="Nierman W.C."/>
            <person name="Fouts D.E."/>
        </authorList>
    </citation>
    <scope>NUCLEOTIDE SEQUENCE [LARGE SCALE GENOMIC DNA]</scope>
    <source>
        <strain evidence="1 2">10</strain>
    </source>
</reference>
<accession>V6HEQ6</accession>